<protein>
    <submittedName>
        <fullName evidence="1">Uncharacterized protein</fullName>
    </submittedName>
</protein>
<accession>A0ABU6ZPZ3</accession>
<organism evidence="1 2">
    <name type="scientific">Stylosanthes scabra</name>
    <dbReference type="NCBI Taxonomy" id="79078"/>
    <lineage>
        <taxon>Eukaryota</taxon>
        <taxon>Viridiplantae</taxon>
        <taxon>Streptophyta</taxon>
        <taxon>Embryophyta</taxon>
        <taxon>Tracheophyta</taxon>
        <taxon>Spermatophyta</taxon>
        <taxon>Magnoliopsida</taxon>
        <taxon>eudicotyledons</taxon>
        <taxon>Gunneridae</taxon>
        <taxon>Pentapetalae</taxon>
        <taxon>rosids</taxon>
        <taxon>fabids</taxon>
        <taxon>Fabales</taxon>
        <taxon>Fabaceae</taxon>
        <taxon>Papilionoideae</taxon>
        <taxon>50 kb inversion clade</taxon>
        <taxon>dalbergioids sensu lato</taxon>
        <taxon>Dalbergieae</taxon>
        <taxon>Pterocarpus clade</taxon>
        <taxon>Stylosanthes</taxon>
    </lineage>
</organism>
<gene>
    <name evidence="1" type="ORF">PIB30_080136</name>
</gene>
<sequence>MLVPADFSPCFSTGIQNIRNRAHALFFPSFIRNRAHIRPQNQIEGTLIESPYPNLQILAVAILRRASVRTSEAPPLSSPSPAAVEKGDLNTTKTHIWVTAQLTPPLPSGFPGAAAETPCTHCLQPPSEYSDLEGSNHRRTSWQARLSALSLLRTLCVTSTIAHRSRHKAQFSPGSTPLNVSSLLRCSTTIADCNSKCGFCKIKQIEQGGAVAVDLV</sequence>
<proteinExistence type="predicted"/>
<name>A0ABU6ZPZ3_9FABA</name>
<dbReference type="Proteomes" id="UP001341840">
    <property type="component" value="Unassembled WGS sequence"/>
</dbReference>
<dbReference type="EMBL" id="JASCZI010273018">
    <property type="protein sequence ID" value="MED6224061.1"/>
    <property type="molecule type" value="Genomic_DNA"/>
</dbReference>
<evidence type="ECO:0000313" key="1">
    <source>
        <dbReference type="EMBL" id="MED6224061.1"/>
    </source>
</evidence>
<comment type="caution">
    <text evidence="1">The sequence shown here is derived from an EMBL/GenBank/DDBJ whole genome shotgun (WGS) entry which is preliminary data.</text>
</comment>
<evidence type="ECO:0000313" key="2">
    <source>
        <dbReference type="Proteomes" id="UP001341840"/>
    </source>
</evidence>
<keyword evidence="2" id="KW-1185">Reference proteome</keyword>
<reference evidence="1 2" key="1">
    <citation type="journal article" date="2023" name="Plants (Basel)">
        <title>Bridging the Gap: Combining Genomics and Transcriptomics Approaches to Understand Stylosanthes scabra, an Orphan Legume from the Brazilian Caatinga.</title>
        <authorList>
            <person name="Ferreira-Neto J.R.C."/>
            <person name="da Silva M.D."/>
            <person name="Binneck E."/>
            <person name="de Melo N.F."/>
            <person name="da Silva R.H."/>
            <person name="de Melo A.L.T.M."/>
            <person name="Pandolfi V."/>
            <person name="Bustamante F.O."/>
            <person name="Brasileiro-Vidal A.C."/>
            <person name="Benko-Iseppon A.M."/>
        </authorList>
    </citation>
    <scope>NUCLEOTIDE SEQUENCE [LARGE SCALE GENOMIC DNA]</scope>
    <source>
        <tissue evidence="1">Leaves</tissue>
    </source>
</reference>